<organism evidence="2 3">
    <name type="scientific">Portunus trituberculatus</name>
    <name type="common">Swimming crab</name>
    <name type="synonym">Neptunus trituberculatus</name>
    <dbReference type="NCBI Taxonomy" id="210409"/>
    <lineage>
        <taxon>Eukaryota</taxon>
        <taxon>Metazoa</taxon>
        <taxon>Ecdysozoa</taxon>
        <taxon>Arthropoda</taxon>
        <taxon>Crustacea</taxon>
        <taxon>Multicrustacea</taxon>
        <taxon>Malacostraca</taxon>
        <taxon>Eumalacostraca</taxon>
        <taxon>Eucarida</taxon>
        <taxon>Decapoda</taxon>
        <taxon>Pleocyemata</taxon>
        <taxon>Brachyura</taxon>
        <taxon>Eubrachyura</taxon>
        <taxon>Portunoidea</taxon>
        <taxon>Portunidae</taxon>
        <taxon>Portuninae</taxon>
        <taxon>Portunus</taxon>
    </lineage>
</organism>
<name>A0A5B7CRY4_PORTR</name>
<feature type="transmembrane region" description="Helical" evidence="1">
    <location>
        <begin position="12"/>
        <end position="29"/>
    </location>
</feature>
<accession>A0A5B7CRY4</accession>
<dbReference type="AlphaFoldDB" id="A0A5B7CRY4"/>
<comment type="caution">
    <text evidence="2">The sequence shown here is derived from an EMBL/GenBank/DDBJ whole genome shotgun (WGS) entry which is preliminary data.</text>
</comment>
<keyword evidence="3" id="KW-1185">Reference proteome</keyword>
<evidence type="ECO:0000313" key="3">
    <source>
        <dbReference type="Proteomes" id="UP000324222"/>
    </source>
</evidence>
<reference evidence="2 3" key="1">
    <citation type="submission" date="2019-05" db="EMBL/GenBank/DDBJ databases">
        <title>Another draft genome of Portunus trituberculatus and its Hox gene families provides insights of decapod evolution.</title>
        <authorList>
            <person name="Jeong J.-H."/>
            <person name="Song I."/>
            <person name="Kim S."/>
            <person name="Choi T."/>
            <person name="Kim D."/>
            <person name="Ryu S."/>
            <person name="Kim W."/>
        </authorList>
    </citation>
    <scope>NUCLEOTIDE SEQUENCE [LARGE SCALE GENOMIC DNA]</scope>
    <source>
        <tissue evidence="2">Muscle</tissue>
    </source>
</reference>
<protein>
    <submittedName>
        <fullName evidence="2">Uncharacterized protein</fullName>
    </submittedName>
</protein>
<keyword evidence="1" id="KW-0812">Transmembrane</keyword>
<gene>
    <name evidence="2" type="ORF">E2C01_003708</name>
</gene>
<keyword evidence="1" id="KW-1133">Transmembrane helix</keyword>
<keyword evidence="1" id="KW-0472">Membrane</keyword>
<dbReference type="Proteomes" id="UP000324222">
    <property type="component" value="Unassembled WGS sequence"/>
</dbReference>
<evidence type="ECO:0000256" key="1">
    <source>
        <dbReference type="SAM" id="Phobius"/>
    </source>
</evidence>
<dbReference type="EMBL" id="VSRR010000143">
    <property type="protein sequence ID" value="MPC11056.1"/>
    <property type="molecule type" value="Genomic_DNA"/>
</dbReference>
<evidence type="ECO:0000313" key="2">
    <source>
        <dbReference type="EMBL" id="MPC11056.1"/>
    </source>
</evidence>
<proteinExistence type="predicted"/>
<sequence>MAVCDKRQRQLYWISCIVFFLGLLFTDLPTSPISSRDHQGNGHRWDTLHSAPPRWVSKRDEQEMSLQELHIFLDSEVKGWRAWSCDTRCTLLVLNVQIALY</sequence>